<dbReference type="RefSeq" id="YP_009815999.1">
    <property type="nucleotide sequence ID" value="NC_048102.1"/>
</dbReference>
<protein>
    <submittedName>
        <fullName evidence="1">Uncharacterized protein</fullName>
    </submittedName>
</protein>
<name>A0A3G3M739_9CAUD</name>
<evidence type="ECO:0000313" key="2">
    <source>
        <dbReference type="Proteomes" id="UP000281181"/>
    </source>
</evidence>
<organism evidence="1 2">
    <name type="scientific">Synechococcus phage S-P4</name>
    <dbReference type="NCBI Taxonomy" id="2484640"/>
    <lineage>
        <taxon>Viruses</taxon>
        <taxon>Duplodnaviria</taxon>
        <taxon>Heunggongvirae</taxon>
        <taxon>Uroviricota</taxon>
        <taxon>Caudoviricetes</taxon>
        <taxon>Pantevenvirales</taxon>
        <taxon>Kyanoviridae</taxon>
        <taxon>Leucotheavirus</taxon>
        <taxon>Leucotheavirus sp4</taxon>
    </lineage>
</organism>
<evidence type="ECO:0000313" key="1">
    <source>
        <dbReference type="EMBL" id="AYR01814.1"/>
    </source>
</evidence>
<proteinExistence type="predicted"/>
<dbReference type="KEGG" id="vg:55007233"/>
<reference evidence="1 2" key="1">
    <citation type="submission" date="2018-09" db="EMBL/GenBank/DDBJ databases">
        <authorList>
            <person name="You S."/>
        </authorList>
    </citation>
    <scope>NUCLEOTIDE SEQUENCE [LARGE SCALE GENOMIC DNA]</scope>
</reference>
<keyword evidence="2" id="KW-1185">Reference proteome</keyword>
<accession>A0A3G3M739</accession>
<dbReference type="Proteomes" id="UP000281181">
    <property type="component" value="Segment"/>
</dbReference>
<dbReference type="EMBL" id="MH920639">
    <property type="protein sequence ID" value="AYR01814.1"/>
    <property type="molecule type" value="Genomic_DNA"/>
</dbReference>
<dbReference type="GeneID" id="55007233"/>
<sequence>MRIALAAIVILIGVNVGLSAINKMQEINDQKMDKICQIDPSYCK</sequence>